<dbReference type="RefSeq" id="WP_007167975.1">
    <property type="nucleotide sequence ID" value="NZ_GG770553.1"/>
</dbReference>
<feature type="domain" description="FHA" evidence="3">
    <location>
        <begin position="26"/>
        <end position="75"/>
    </location>
</feature>
<dbReference type="CDD" id="cd22694">
    <property type="entry name" value="FHA_Rv1747-like_rpt1"/>
    <property type="match status" value="1"/>
</dbReference>
<dbReference type="SMART" id="SM00240">
    <property type="entry name" value="FHA"/>
    <property type="match status" value="1"/>
</dbReference>
<sequence length="149" mass="15647">MSAPAPPVLTVRFDGSERTFAAGHDVVVGRDLRADMRITHPLISRAHLLLRFDQGRWLAIDNGSLNGTFVNGRRVPVVEIHDGQCLNIGNPDGPQLLFEVGRHQGMAGRPPQTESMGIPVAAHPAGTAWSAAPGGPPVAAPPSPPPAPP</sequence>
<dbReference type="PROSITE" id="PS50006">
    <property type="entry name" value="FHA_DOMAIN"/>
    <property type="match status" value="1"/>
</dbReference>
<gene>
    <name evidence="4" type="ORF">HMPREF0591_3947</name>
</gene>
<dbReference type="Gene3D" id="2.60.200.20">
    <property type="match status" value="1"/>
</dbReference>
<dbReference type="Proteomes" id="UP000003653">
    <property type="component" value="Unassembled WGS sequence"/>
</dbReference>
<evidence type="ECO:0000259" key="3">
    <source>
        <dbReference type="PROSITE" id="PS50006"/>
    </source>
</evidence>
<dbReference type="HOGENOM" id="CLU_158314_0_0_11"/>
<protein>
    <submittedName>
        <fullName evidence="4">FHA domain protein</fullName>
    </submittedName>
</protein>
<feature type="region of interest" description="Disordered" evidence="2">
    <location>
        <begin position="125"/>
        <end position="149"/>
    </location>
</feature>
<dbReference type="PANTHER" id="PTHR23308">
    <property type="entry name" value="NUCLEAR INHIBITOR OF PROTEIN PHOSPHATASE-1"/>
    <property type="match status" value="1"/>
</dbReference>
<dbReference type="AlphaFoldDB" id="D5PCQ3"/>
<dbReference type="InterPro" id="IPR000253">
    <property type="entry name" value="FHA_dom"/>
</dbReference>
<dbReference type="EMBL" id="ADNV01000281">
    <property type="protein sequence ID" value="EFG76141.1"/>
    <property type="molecule type" value="Genomic_DNA"/>
</dbReference>
<keyword evidence="1" id="KW-0597">Phosphoprotein</keyword>
<dbReference type="eggNOG" id="COG1716">
    <property type="taxonomic scope" value="Bacteria"/>
</dbReference>
<organism evidence="4 5">
    <name type="scientific">Mycobacterium parascrofulaceum ATCC BAA-614</name>
    <dbReference type="NCBI Taxonomy" id="525368"/>
    <lineage>
        <taxon>Bacteria</taxon>
        <taxon>Bacillati</taxon>
        <taxon>Actinomycetota</taxon>
        <taxon>Actinomycetes</taxon>
        <taxon>Mycobacteriales</taxon>
        <taxon>Mycobacteriaceae</taxon>
        <taxon>Mycobacterium</taxon>
        <taxon>Mycobacterium simiae complex</taxon>
    </lineage>
</organism>
<comment type="caution">
    <text evidence="4">The sequence shown here is derived from an EMBL/GenBank/DDBJ whole genome shotgun (WGS) entry which is preliminary data.</text>
</comment>
<evidence type="ECO:0000313" key="5">
    <source>
        <dbReference type="Proteomes" id="UP000003653"/>
    </source>
</evidence>
<proteinExistence type="predicted"/>
<dbReference type="InterPro" id="IPR008984">
    <property type="entry name" value="SMAD_FHA_dom_sf"/>
</dbReference>
<dbReference type="SUPFAM" id="SSF49879">
    <property type="entry name" value="SMAD/FHA domain"/>
    <property type="match status" value="1"/>
</dbReference>
<feature type="compositionally biased region" description="Pro residues" evidence="2">
    <location>
        <begin position="134"/>
        <end position="149"/>
    </location>
</feature>
<evidence type="ECO:0000313" key="4">
    <source>
        <dbReference type="EMBL" id="EFG76141.1"/>
    </source>
</evidence>
<dbReference type="Pfam" id="PF00498">
    <property type="entry name" value="FHA"/>
    <property type="match status" value="1"/>
</dbReference>
<accession>D5PCQ3</accession>
<name>D5PCQ3_9MYCO</name>
<evidence type="ECO:0000256" key="1">
    <source>
        <dbReference type="ARBA" id="ARBA00022553"/>
    </source>
</evidence>
<feature type="non-terminal residue" evidence="4">
    <location>
        <position position="149"/>
    </location>
</feature>
<reference evidence="4 5" key="1">
    <citation type="submission" date="2010-04" db="EMBL/GenBank/DDBJ databases">
        <authorList>
            <person name="Muzny D."/>
            <person name="Qin X."/>
            <person name="Deng J."/>
            <person name="Jiang H."/>
            <person name="Liu Y."/>
            <person name="Qu J."/>
            <person name="Song X.-Z."/>
            <person name="Zhang L."/>
            <person name="Thornton R."/>
            <person name="Coyle M."/>
            <person name="Francisco L."/>
            <person name="Jackson L."/>
            <person name="Javaid M."/>
            <person name="Korchina V."/>
            <person name="Kovar C."/>
            <person name="Mata R."/>
            <person name="Mathew T."/>
            <person name="Ngo R."/>
            <person name="Nguyen L."/>
            <person name="Nguyen N."/>
            <person name="Okwuonu G."/>
            <person name="Ongeri F."/>
            <person name="Pham C."/>
            <person name="Simmons D."/>
            <person name="Wilczek-Boney K."/>
            <person name="Hale W."/>
            <person name="Jakkamsetti A."/>
            <person name="Pham P."/>
            <person name="Ruth R."/>
            <person name="San Lucas F."/>
            <person name="Warren J."/>
            <person name="Zhang J."/>
            <person name="Zhao Z."/>
            <person name="Zhou C."/>
            <person name="Zhu D."/>
            <person name="Lee S."/>
            <person name="Bess C."/>
            <person name="Blankenburg K."/>
            <person name="Forbes L."/>
            <person name="Fu Q."/>
            <person name="Gubbala S."/>
            <person name="Hirani K."/>
            <person name="Jayaseelan J.C."/>
            <person name="Lara F."/>
            <person name="Munidasa M."/>
            <person name="Palculict T."/>
            <person name="Patil S."/>
            <person name="Pu L.-L."/>
            <person name="Saada N."/>
            <person name="Tang L."/>
            <person name="Weissenberger G."/>
            <person name="Zhu Y."/>
            <person name="Hemphill L."/>
            <person name="Shang Y."/>
            <person name="Youmans B."/>
            <person name="Ayvaz T."/>
            <person name="Ross M."/>
            <person name="Santibanez J."/>
            <person name="Aqrawi P."/>
            <person name="Gross S."/>
            <person name="Joshi V."/>
            <person name="Fowler G."/>
            <person name="Nazareth L."/>
            <person name="Reid J."/>
            <person name="Worley K."/>
            <person name="Petrosino J."/>
            <person name="Highlander S."/>
            <person name="Gibbs R."/>
        </authorList>
    </citation>
    <scope>NUCLEOTIDE SEQUENCE [LARGE SCALE GENOMIC DNA]</scope>
    <source>
        <strain evidence="4 5">ATCC BAA-614</strain>
    </source>
</reference>
<evidence type="ECO:0000256" key="2">
    <source>
        <dbReference type="SAM" id="MobiDB-lite"/>
    </source>
</evidence>
<keyword evidence="5" id="KW-1185">Reference proteome</keyword>
<dbReference type="InterPro" id="IPR050923">
    <property type="entry name" value="Cell_Proc_Reg/RNA_Proc"/>
</dbReference>